<dbReference type="GO" id="GO:0005886">
    <property type="term" value="C:plasma membrane"/>
    <property type="evidence" value="ECO:0007669"/>
    <property type="project" value="TreeGrafter"/>
</dbReference>
<reference evidence="6 7" key="1">
    <citation type="submission" date="2018-08" db="EMBL/GenBank/DDBJ databases">
        <title>Bacillus jemisoniae sp. nov., Bacillus chryseoplanitiae sp. nov., Bacillus resnikiae sp. nov., and Bacillus frankliniae sp. nov., isolated from Viking spacecraft and associated surfaces.</title>
        <authorList>
            <person name="Seuylemezian A."/>
            <person name="Vaishampayan P."/>
        </authorList>
    </citation>
    <scope>NUCLEOTIDE SEQUENCE [LARGE SCALE GENOMIC DNA]</scope>
    <source>
        <strain evidence="6 7">JJ-247</strain>
    </source>
</reference>
<dbReference type="InterPro" id="IPR003593">
    <property type="entry name" value="AAA+_ATPase"/>
</dbReference>
<dbReference type="Pfam" id="PF00005">
    <property type="entry name" value="ABC_tran"/>
    <property type="match status" value="1"/>
</dbReference>
<evidence type="ECO:0000256" key="2">
    <source>
        <dbReference type="ARBA" id="ARBA00022448"/>
    </source>
</evidence>
<comment type="caution">
    <text evidence="6">The sequence shown here is derived from an EMBL/GenBank/DDBJ whole genome shotgun (WGS) entry which is preliminary data.</text>
</comment>
<dbReference type="FunFam" id="3.40.50.300:FF:000032">
    <property type="entry name" value="Export ABC transporter ATP-binding protein"/>
    <property type="match status" value="1"/>
</dbReference>
<accession>A0A398B9H1</accession>
<dbReference type="OrthoDB" id="9791546at2"/>
<dbReference type="GO" id="GO:0005524">
    <property type="term" value="F:ATP binding"/>
    <property type="evidence" value="ECO:0007669"/>
    <property type="project" value="UniProtKB-KW"/>
</dbReference>
<name>A0A398B9H1_9BACI</name>
<feature type="domain" description="ABC transporter" evidence="5">
    <location>
        <begin position="5"/>
        <end position="245"/>
    </location>
</feature>
<dbReference type="InterPro" id="IPR003439">
    <property type="entry name" value="ABC_transporter-like_ATP-bd"/>
</dbReference>
<dbReference type="CDD" id="cd03255">
    <property type="entry name" value="ABC_MJ0796_LolCDE_FtsE"/>
    <property type="match status" value="1"/>
</dbReference>
<keyword evidence="2" id="KW-0813">Transport</keyword>
<dbReference type="GO" id="GO:0098796">
    <property type="term" value="C:membrane protein complex"/>
    <property type="evidence" value="ECO:0007669"/>
    <property type="project" value="UniProtKB-ARBA"/>
</dbReference>
<dbReference type="AlphaFoldDB" id="A0A398B9H1"/>
<dbReference type="PANTHER" id="PTHR24220:SF86">
    <property type="entry name" value="ABC TRANSPORTER ABCH.1"/>
    <property type="match status" value="1"/>
</dbReference>
<dbReference type="EMBL" id="QWVT01000012">
    <property type="protein sequence ID" value="RID86635.1"/>
    <property type="molecule type" value="Genomic_DNA"/>
</dbReference>
<dbReference type="RefSeq" id="WP_119112138.1">
    <property type="nucleotide sequence ID" value="NZ_CBCSEO010000015.1"/>
</dbReference>
<evidence type="ECO:0000256" key="4">
    <source>
        <dbReference type="ARBA" id="ARBA00022840"/>
    </source>
</evidence>
<evidence type="ECO:0000256" key="3">
    <source>
        <dbReference type="ARBA" id="ARBA00022741"/>
    </source>
</evidence>
<evidence type="ECO:0000259" key="5">
    <source>
        <dbReference type="PROSITE" id="PS50893"/>
    </source>
</evidence>
<keyword evidence="7" id="KW-1185">Reference proteome</keyword>
<protein>
    <submittedName>
        <fullName evidence="6">ABC transporter ATP-binding protein</fullName>
    </submittedName>
</protein>
<dbReference type="Proteomes" id="UP000265816">
    <property type="component" value="Unassembled WGS sequence"/>
</dbReference>
<dbReference type="SMART" id="SM00382">
    <property type="entry name" value="AAA"/>
    <property type="match status" value="1"/>
</dbReference>
<dbReference type="GO" id="GO:0022857">
    <property type="term" value="F:transmembrane transporter activity"/>
    <property type="evidence" value="ECO:0007669"/>
    <property type="project" value="TreeGrafter"/>
</dbReference>
<dbReference type="PROSITE" id="PS50893">
    <property type="entry name" value="ABC_TRANSPORTER_2"/>
    <property type="match status" value="1"/>
</dbReference>
<keyword evidence="3" id="KW-0547">Nucleotide-binding</keyword>
<dbReference type="InterPro" id="IPR017911">
    <property type="entry name" value="MacB-like_ATP-bd"/>
</dbReference>
<proteinExistence type="inferred from homology"/>
<comment type="similarity">
    <text evidence="1">Belongs to the ABC transporter superfamily.</text>
</comment>
<dbReference type="PANTHER" id="PTHR24220">
    <property type="entry name" value="IMPORT ATP-BINDING PROTEIN"/>
    <property type="match status" value="1"/>
</dbReference>
<sequence length="255" mass="28481">MKNILEVKHLNKTYSIGKLESQHVLKDINLEIKEGEFVSVMGPSGSGKSTLLYNISGMDKFSSGSVVFAEKDISTMSEEALSKLRLNTMGFIFQQSNLLKNLNVFDNIILSAYLAKSESRKKINKRAIELMRKTGIAEISNHDITQASGGQLQRVSICRALINNPDIIFGDEPTGALNTKATNEVMEILADINQSGTTIMLVTHDVKVAAKTERILFMLDGQIVSDKYLGKYEKGENDIKIREERLLMWLSRMGF</sequence>
<keyword evidence="4 6" id="KW-0067">ATP-binding</keyword>
<gene>
    <name evidence="6" type="ORF">D1970_06815</name>
</gene>
<dbReference type="Gene3D" id="3.40.50.300">
    <property type="entry name" value="P-loop containing nucleotide triphosphate hydrolases"/>
    <property type="match status" value="1"/>
</dbReference>
<evidence type="ECO:0000313" key="6">
    <source>
        <dbReference type="EMBL" id="RID86635.1"/>
    </source>
</evidence>
<dbReference type="GO" id="GO:0016887">
    <property type="term" value="F:ATP hydrolysis activity"/>
    <property type="evidence" value="ECO:0007669"/>
    <property type="project" value="InterPro"/>
</dbReference>
<dbReference type="SUPFAM" id="SSF52540">
    <property type="entry name" value="P-loop containing nucleoside triphosphate hydrolases"/>
    <property type="match status" value="1"/>
</dbReference>
<dbReference type="InterPro" id="IPR027417">
    <property type="entry name" value="P-loop_NTPase"/>
</dbReference>
<evidence type="ECO:0000313" key="7">
    <source>
        <dbReference type="Proteomes" id="UP000265816"/>
    </source>
</evidence>
<evidence type="ECO:0000256" key="1">
    <source>
        <dbReference type="ARBA" id="ARBA00005417"/>
    </source>
</evidence>
<dbReference type="InterPro" id="IPR015854">
    <property type="entry name" value="ABC_transpr_LolD-like"/>
</dbReference>
<organism evidence="6 7">
    <name type="scientific">Mesobacillus zeae</name>
    <dbReference type="NCBI Taxonomy" id="1917180"/>
    <lineage>
        <taxon>Bacteria</taxon>
        <taxon>Bacillati</taxon>
        <taxon>Bacillota</taxon>
        <taxon>Bacilli</taxon>
        <taxon>Bacillales</taxon>
        <taxon>Bacillaceae</taxon>
        <taxon>Mesobacillus</taxon>
    </lineage>
</organism>